<feature type="compositionally biased region" description="Pro residues" evidence="5">
    <location>
        <begin position="1300"/>
        <end position="1313"/>
    </location>
</feature>
<dbReference type="InterPro" id="IPR017956">
    <property type="entry name" value="AT_hook_DNA-bd_motif"/>
</dbReference>
<dbReference type="SMART" id="SM00558">
    <property type="entry name" value="JmjC"/>
    <property type="match status" value="1"/>
</dbReference>
<reference evidence="7" key="1">
    <citation type="submission" date="2023-06" db="EMBL/GenBank/DDBJ databases">
        <title>Genome-scale phylogeny and comparative genomics of the fungal order Sordariales.</title>
        <authorList>
            <consortium name="Lawrence Berkeley National Laboratory"/>
            <person name="Hensen N."/>
            <person name="Bonometti L."/>
            <person name="Westerberg I."/>
            <person name="Brannstrom I.O."/>
            <person name="Guillou S."/>
            <person name="Cros-Aarteil S."/>
            <person name="Calhoun S."/>
            <person name="Haridas S."/>
            <person name="Kuo A."/>
            <person name="Mondo S."/>
            <person name="Pangilinan J."/>
            <person name="Riley R."/>
            <person name="Labutti K."/>
            <person name="Andreopoulos B."/>
            <person name="Lipzen A."/>
            <person name="Chen C."/>
            <person name="Yanf M."/>
            <person name="Daum C."/>
            <person name="Ng V."/>
            <person name="Clum A."/>
            <person name="Steindorff A."/>
            <person name="Ohm R."/>
            <person name="Martin F."/>
            <person name="Silar P."/>
            <person name="Natvig D."/>
            <person name="Lalanne C."/>
            <person name="Gautier V."/>
            <person name="Ament-Velasquez S.L."/>
            <person name="Kruys A."/>
            <person name="Hutchinson M.I."/>
            <person name="Powell A.J."/>
            <person name="Barry K."/>
            <person name="Miller A.N."/>
            <person name="Grigoriev I.V."/>
            <person name="Debuchy R."/>
            <person name="Gladieux P."/>
            <person name="Thoren M.H."/>
            <person name="Johannesson H."/>
        </authorList>
    </citation>
    <scope>NUCLEOTIDE SEQUENCE</scope>
    <source>
        <strain evidence="7">8032-3</strain>
    </source>
</reference>
<dbReference type="PROSITE" id="PS51184">
    <property type="entry name" value="JMJC"/>
    <property type="match status" value="1"/>
</dbReference>
<feature type="compositionally biased region" description="Basic and acidic residues" evidence="5">
    <location>
        <begin position="1108"/>
        <end position="1132"/>
    </location>
</feature>
<feature type="compositionally biased region" description="Low complexity" evidence="5">
    <location>
        <begin position="1182"/>
        <end position="1197"/>
    </location>
</feature>
<dbReference type="GeneID" id="85309762"/>
<feature type="compositionally biased region" description="Basic residues" evidence="5">
    <location>
        <begin position="1222"/>
        <end position="1231"/>
    </location>
</feature>
<feature type="compositionally biased region" description="Polar residues" evidence="5">
    <location>
        <begin position="737"/>
        <end position="747"/>
    </location>
</feature>
<dbReference type="Proteomes" id="UP001244011">
    <property type="component" value="Unassembled WGS sequence"/>
</dbReference>
<dbReference type="GO" id="GO:0003677">
    <property type="term" value="F:DNA binding"/>
    <property type="evidence" value="ECO:0007669"/>
    <property type="project" value="InterPro"/>
</dbReference>
<keyword evidence="2" id="KW-0805">Transcription regulation</keyword>
<feature type="compositionally biased region" description="Basic and acidic residues" evidence="5">
    <location>
        <begin position="1331"/>
        <end position="1340"/>
    </location>
</feature>
<feature type="compositionally biased region" description="Basic residues" evidence="5">
    <location>
        <begin position="1384"/>
        <end position="1400"/>
    </location>
</feature>
<evidence type="ECO:0000256" key="2">
    <source>
        <dbReference type="ARBA" id="ARBA00023015"/>
    </source>
</evidence>
<evidence type="ECO:0000256" key="3">
    <source>
        <dbReference type="ARBA" id="ARBA00023163"/>
    </source>
</evidence>
<dbReference type="Pfam" id="PF02373">
    <property type="entry name" value="JmjC"/>
    <property type="match status" value="1"/>
</dbReference>
<protein>
    <recommendedName>
        <fullName evidence="6">JmjC domain-containing protein</fullName>
    </recommendedName>
</protein>
<evidence type="ECO:0000259" key="6">
    <source>
        <dbReference type="PROSITE" id="PS51184"/>
    </source>
</evidence>
<feature type="compositionally biased region" description="Basic and acidic residues" evidence="5">
    <location>
        <begin position="544"/>
        <end position="567"/>
    </location>
</feature>
<keyword evidence="8" id="KW-1185">Reference proteome</keyword>
<feature type="region of interest" description="Disordered" evidence="5">
    <location>
        <begin position="864"/>
        <end position="902"/>
    </location>
</feature>
<feature type="compositionally biased region" description="Polar residues" evidence="5">
    <location>
        <begin position="1276"/>
        <end position="1285"/>
    </location>
</feature>
<keyword evidence="3" id="KW-0804">Transcription</keyword>
<evidence type="ECO:0000256" key="4">
    <source>
        <dbReference type="ARBA" id="ARBA00023242"/>
    </source>
</evidence>
<dbReference type="GO" id="GO:0005634">
    <property type="term" value="C:nucleus"/>
    <property type="evidence" value="ECO:0007669"/>
    <property type="project" value="UniProtKB-SubCell"/>
</dbReference>
<feature type="region of interest" description="Disordered" evidence="5">
    <location>
        <begin position="729"/>
        <end position="761"/>
    </location>
</feature>
<dbReference type="SMART" id="SM00384">
    <property type="entry name" value="AT_hook"/>
    <property type="match status" value="3"/>
</dbReference>
<dbReference type="EMBL" id="MU838997">
    <property type="protein sequence ID" value="KAK1772930.1"/>
    <property type="molecule type" value="Genomic_DNA"/>
</dbReference>
<feature type="region of interest" description="Disordered" evidence="5">
    <location>
        <begin position="544"/>
        <end position="574"/>
    </location>
</feature>
<feature type="region of interest" description="Disordered" evidence="5">
    <location>
        <begin position="926"/>
        <end position="1400"/>
    </location>
</feature>
<feature type="compositionally biased region" description="Basic residues" evidence="5">
    <location>
        <begin position="1047"/>
        <end position="1057"/>
    </location>
</feature>
<dbReference type="SUPFAM" id="SSF51197">
    <property type="entry name" value="Clavaminate synthase-like"/>
    <property type="match status" value="1"/>
</dbReference>
<feature type="compositionally biased region" description="Basic and acidic residues" evidence="5">
    <location>
        <begin position="1261"/>
        <end position="1275"/>
    </location>
</feature>
<comment type="subcellular location">
    <subcellularLocation>
        <location evidence="1">Nucleus</location>
    </subcellularLocation>
</comment>
<gene>
    <name evidence="7" type="ORF">QBC33DRAFT_522882</name>
</gene>
<dbReference type="Pfam" id="PF10497">
    <property type="entry name" value="zf-4CXXC_R1"/>
    <property type="match status" value="1"/>
</dbReference>
<evidence type="ECO:0000313" key="8">
    <source>
        <dbReference type="Proteomes" id="UP001244011"/>
    </source>
</evidence>
<dbReference type="RefSeq" id="XP_060289143.1">
    <property type="nucleotide sequence ID" value="XM_060426575.1"/>
</dbReference>
<keyword evidence="4" id="KW-0539">Nucleus</keyword>
<feature type="compositionally biased region" description="Low complexity" evidence="5">
    <location>
        <begin position="1033"/>
        <end position="1044"/>
    </location>
</feature>
<dbReference type="InterPro" id="IPR003347">
    <property type="entry name" value="JmjC_dom"/>
</dbReference>
<dbReference type="InterPro" id="IPR018866">
    <property type="entry name" value="Znf-4CXXC_R1"/>
</dbReference>
<evidence type="ECO:0000313" key="7">
    <source>
        <dbReference type="EMBL" id="KAK1772930.1"/>
    </source>
</evidence>
<organism evidence="7 8">
    <name type="scientific">Phialemonium atrogriseum</name>
    <dbReference type="NCBI Taxonomy" id="1093897"/>
    <lineage>
        <taxon>Eukaryota</taxon>
        <taxon>Fungi</taxon>
        <taxon>Dikarya</taxon>
        <taxon>Ascomycota</taxon>
        <taxon>Pezizomycotina</taxon>
        <taxon>Sordariomycetes</taxon>
        <taxon>Sordariomycetidae</taxon>
        <taxon>Cephalothecales</taxon>
        <taxon>Cephalothecaceae</taxon>
        <taxon>Phialemonium</taxon>
    </lineage>
</organism>
<feature type="domain" description="JmjC" evidence="6">
    <location>
        <begin position="166"/>
        <end position="339"/>
    </location>
</feature>
<evidence type="ECO:0000256" key="5">
    <source>
        <dbReference type="SAM" id="MobiDB-lite"/>
    </source>
</evidence>
<proteinExistence type="predicted"/>
<sequence>MPSLHPQAKFDPIPPDLDLHALVENTPNFDWVKRISATQIRNIGQREFEKLVLFHVIQGGKPLVIEKWNDRLPKSFFSAQWVENTYDKKQENVRDITSQTDIPMTTGHYLRSMKQLTNQWSPSNFRDERRQRLYLKDIDCPPEWHDRLRSVLPPNLFYLNENVEQNASRRNEEMDMFPEDHVTAPAGDLMSSLPPEMRAQNLMCYIGHEGTYTPAHKEMCASLGQNIMVDASGADNGEKVGSSIWFMTETKDREVVREYFLSMLGHDIEIEKHFAQINAWKKATFPVYIVEQKVGDFILIPPLAPHQVWNRGTRTMKVAWNRTTVETLEMALHEALPKARLVCRDEQYKNKAIVYFTLKKYHRELLELQKNTDMAWLGIGQGLFRDSPRVQQLLKDFKSLFGLYTEILVDEMFMTREKEVEYIEFDSCITCSYCRANIFNRFLTCKHCVRHLVDGSEDTYDVCMECYAMGRSCLCISGLSWCEQWKWSELVDNYEDWRTVIIRNDGFVDLDLSPMPLEVARRKYGKKPVAQICQEQLKRRPWKDITKHDTPSEPEPSDHEVDDEGRPVKKKRRKKKKKGDVYRCHVCSHKEYTYKLAFCSTPGCGEAYCYGVLHRAFDLMPQAVMQNENWKCPKCLQICNCGYCRRLKGGNPYMPKNTLLGHDTRPIADDRSVEALVDFRLHNLTWLKNAGDESRNLQSKRMQRLRQAAEAEKAKDDELVNSIPIPALANGDEAASPSATTMQQPITNGFDDQVNGPRPGAVDENVEMPLPLGQDQSELQTLATNGGPAAVADMSLMEDESTYPDPSSYPDPSMLGHERMLGMGYYQQDDSPDKILFDPYHMPSAGAMSENDLEMTDHVKKTLRAAKRRARQEEDDDPDFAAPRSWKRPRLDDGIPYDGQQEALNNMDPALFAQDSTMLDALDQQDAAAEPVNPEEADQVQDSTASLEPGDERRSVSPHRPALRPSRPKMSYAELFDGGEDEFNEVVSQADEGPEAGFLGFDPENANRDPLDLASVGIRAMSPAGDEPDKAQTPTTAPAATLAPVSGKRRGRPPGRPRKSDATPSQASAPASDKGPSIPTPQAGTGRKRGRPRRSLANEEPSEAVQVEVEHHESPIDHTSDELEAQLAKELEAFDENSEQIEQPEQPEQPDEPEEPEHPVARQDQQAPSSAAKRRGRPPKNAQVQSQVKTQVKTVAVEIRSSRPASPPPDMKFLSMKERMALRGKKFKIAKRKSDSVDISRDKDASPTTVTPRGSHGAETAGRDFVSRMEARSATRETSASPFVASSSGYSSRSPATRRPAPPASEPKRPPGPTIVRLGDTEDEYESEDFSTNRDGRGDISSDVTSEATSDFDEDEDIPARKAPVGAARHDGRTAIRASARGGRAGRPRGRGRGRGRRRG</sequence>
<comment type="caution">
    <text evidence="7">The sequence shown here is derived from an EMBL/GenBank/DDBJ whole genome shotgun (WGS) entry which is preliminary data.</text>
</comment>
<feature type="compositionally biased region" description="Basic and acidic residues" evidence="5">
    <location>
        <begin position="1232"/>
        <end position="1245"/>
    </location>
</feature>
<accession>A0AAJ0CAF1</accession>
<dbReference type="Gene3D" id="2.60.120.650">
    <property type="entry name" value="Cupin"/>
    <property type="match status" value="1"/>
</dbReference>
<feature type="compositionally biased region" description="Low complexity" evidence="5">
    <location>
        <begin position="1286"/>
        <end position="1299"/>
    </location>
</feature>
<evidence type="ECO:0000256" key="1">
    <source>
        <dbReference type="ARBA" id="ARBA00004123"/>
    </source>
</evidence>
<name>A0AAJ0CAF1_9PEZI</name>